<reference evidence="11" key="1">
    <citation type="submission" date="2016-11" db="UniProtKB">
        <authorList>
            <consortium name="WormBaseParasite"/>
        </authorList>
    </citation>
    <scope>IDENTIFICATION</scope>
</reference>
<dbReference type="PANTHER" id="PTHR11893:SF36">
    <property type="entry name" value="INNEXIN-5"/>
    <property type="match status" value="1"/>
</dbReference>
<accession>A0A1I8I3K1</accession>
<evidence type="ECO:0000256" key="3">
    <source>
        <dbReference type="ARBA" id="ARBA00022475"/>
    </source>
</evidence>
<evidence type="ECO:0000256" key="7">
    <source>
        <dbReference type="ARBA" id="ARBA00023136"/>
    </source>
</evidence>
<evidence type="ECO:0000256" key="1">
    <source>
        <dbReference type="ARBA" id="ARBA00004651"/>
    </source>
</evidence>
<keyword evidence="5 9" id="KW-1133">Transmembrane helix</keyword>
<keyword evidence="8 9" id="KW-0407">Ion channel</keyword>
<keyword evidence="3" id="KW-1003">Cell membrane</keyword>
<feature type="transmembrane region" description="Helical" evidence="9">
    <location>
        <begin position="288"/>
        <end position="312"/>
    </location>
</feature>
<keyword evidence="4 9" id="KW-0812">Transmembrane</keyword>
<evidence type="ECO:0000256" key="9">
    <source>
        <dbReference type="RuleBase" id="RU010713"/>
    </source>
</evidence>
<evidence type="ECO:0000256" key="5">
    <source>
        <dbReference type="ARBA" id="ARBA00022989"/>
    </source>
</evidence>
<name>A0A1I8I3K1_9PLAT</name>
<feature type="transmembrane region" description="Helical" evidence="9">
    <location>
        <begin position="197"/>
        <end position="214"/>
    </location>
</feature>
<proteinExistence type="inferred from homology"/>
<keyword evidence="7 9" id="KW-0472">Membrane</keyword>
<dbReference type="Pfam" id="PF00876">
    <property type="entry name" value="Innexin"/>
    <property type="match status" value="1"/>
</dbReference>
<keyword evidence="6 9" id="KW-0406">Ion transport</keyword>
<evidence type="ECO:0000256" key="2">
    <source>
        <dbReference type="ARBA" id="ARBA00022448"/>
    </source>
</evidence>
<evidence type="ECO:0000256" key="4">
    <source>
        <dbReference type="ARBA" id="ARBA00022692"/>
    </source>
</evidence>
<dbReference type="AlphaFoldDB" id="A0A1I8I3K1"/>
<evidence type="ECO:0000313" key="10">
    <source>
        <dbReference type="Proteomes" id="UP000095280"/>
    </source>
</evidence>
<protein>
    <recommendedName>
        <fullName evidence="9">Innexin</fullName>
    </recommendedName>
</protein>
<dbReference type="PRINTS" id="PR01262">
    <property type="entry name" value="INNEXIN"/>
</dbReference>
<dbReference type="Proteomes" id="UP000095280">
    <property type="component" value="Unplaced"/>
</dbReference>
<dbReference type="PROSITE" id="PS51013">
    <property type="entry name" value="PANNEXIN"/>
    <property type="match status" value="1"/>
</dbReference>
<sequence length="421" mass="48555">MDGYLSSFTKLAGAAKSVPHGAEDYYDRLNYALTPGILLAIATIIGMKQYVFEPIQCWTLKELDDQRMQYAENYCWVENTFYFDPDVPIGHTNKPGEGRTIYYYQWVPFILMAQAVLFYYVPHLLWLMLSTNVGVDMRQLAEQARKLESDCLVGDERKTKVAFLASSLLRFFRYRSRYGHENACKRLTSFLLGKPAFAMYLLAAYVLVKACYIANCIGQLYLMRSYLGLNMTSFGLQIFNDIANNRTWQTTNVFPRVTYCHFEVRNVGAPRSYILQCVLPVNMLNEKFYVVIWFWVVIMLSLNIVSLTRWLMKLMVSPSRRRIVKKYLKIAEVIDSDGKKFSRNKAWECEFVDDLIRSDGTFLLSVINKNAGDIVTAEVVRKTFELWHSQSTELDSPAESAKYITDEKMPLDPSAPKAVIV</sequence>
<comment type="similarity">
    <text evidence="9">Belongs to the pannexin family.</text>
</comment>
<dbReference type="GO" id="GO:0005243">
    <property type="term" value="F:gap junction channel activity"/>
    <property type="evidence" value="ECO:0007669"/>
    <property type="project" value="TreeGrafter"/>
</dbReference>
<comment type="function">
    <text evidence="9">Structural component of the gap junctions.</text>
</comment>
<dbReference type="InterPro" id="IPR000990">
    <property type="entry name" value="Innexin"/>
</dbReference>
<dbReference type="GO" id="GO:0005886">
    <property type="term" value="C:plasma membrane"/>
    <property type="evidence" value="ECO:0007669"/>
    <property type="project" value="UniProtKB-SubCell"/>
</dbReference>
<organism evidence="10 11">
    <name type="scientific">Macrostomum lignano</name>
    <dbReference type="NCBI Taxonomy" id="282301"/>
    <lineage>
        <taxon>Eukaryota</taxon>
        <taxon>Metazoa</taxon>
        <taxon>Spiralia</taxon>
        <taxon>Lophotrochozoa</taxon>
        <taxon>Platyhelminthes</taxon>
        <taxon>Rhabditophora</taxon>
        <taxon>Macrostomorpha</taxon>
        <taxon>Macrostomida</taxon>
        <taxon>Macrostomidae</taxon>
        <taxon>Macrostomum</taxon>
    </lineage>
</organism>
<dbReference type="GO" id="GO:0034220">
    <property type="term" value="P:monoatomic ion transmembrane transport"/>
    <property type="evidence" value="ECO:0007669"/>
    <property type="project" value="UniProtKB-KW"/>
</dbReference>
<dbReference type="PANTHER" id="PTHR11893">
    <property type="entry name" value="INNEXIN"/>
    <property type="match status" value="1"/>
</dbReference>
<evidence type="ECO:0000256" key="6">
    <source>
        <dbReference type="ARBA" id="ARBA00023065"/>
    </source>
</evidence>
<gene>
    <name evidence="9" type="primary">inx</name>
</gene>
<evidence type="ECO:0000313" key="11">
    <source>
        <dbReference type="WBParaSite" id="maker-uti_cns_0009509-snap-gene-0.20-mRNA-1"/>
    </source>
</evidence>
<keyword evidence="10" id="KW-1185">Reference proteome</keyword>
<feature type="transmembrane region" description="Helical" evidence="9">
    <location>
        <begin position="29"/>
        <end position="47"/>
    </location>
</feature>
<feature type="transmembrane region" description="Helical" evidence="9">
    <location>
        <begin position="101"/>
        <end position="121"/>
    </location>
</feature>
<comment type="subcellular location">
    <subcellularLocation>
        <location evidence="1 9">Cell membrane</location>
        <topology evidence="1 9">Multi-pass membrane protein</topology>
    </subcellularLocation>
</comment>
<keyword evidence="2 9" id="KW-0813">Transport</keyword>
<dbReference type="GO" id="GO:0005921">
    <property type="term" value="C:gap junction"/>
    <property type="evidence" value="ECO:0007669"/>
    <property type="project" value="UniProtKB-UniRule"/>
</dbReference>
<evidence type="ECO:0000256" key="8">
    <source>
        <dbReference type="ARBA" id="ARBA00023303"/>
    </source>
</evidence>
<dbReference type="WBParaSite" id="maker-uti_cns_0009509-snap-gene-0.20-mRNA-1">
    <property type="protein sequence ID" value="maker-uti_cns_0009509-snap-gene-0.20-mRNA-1"/>
    <property type="gene ID" value="maker-uti_cns_0009509-snap-gene-0.20"/>
</dbReference>